<dbReference type="EMBL" id="CM051395">
    <property type="protein sequence ID" value="KAJ4726195.1"/>
    <property type="molecule type" value="Genomic_DNA"/>
</dbReference>
<keyword evidence="1" id="KW-0808">Transferase</keyword>
<reference evidence="1 2" key="1">
    <citation type="journal article" date="2023" name="Science">
        <title>Complex scaffold remodeling in plant triterpene biosynthesis.</title>
        <authorList>
            <person name="De La Pena R."/>
            <person name="Hodgson H."/>
            <person name="Liu J.C."/>
            <person name="Stephenson M.J."/>
            <person name="Martin A.C."/>
            <person name="Owen C."/>
            <person name="Harkess A."/>
            <person name="Leebens-Mack J."/>
            <person name="Jimenez L.E."/>
            <person name="Osbourn A."/>
            <person name="Sattely E.S."/>
        </authorList>
    </citation>
    <scope>NUCLEOTIDE SEQUENCE [LARGE SCALE GENOMIC DNA]</scope>
    <source>
        <strain evidence="2">cv. JPN11</strain>
        <tissue evidence="1">Leaf</tissue>
    </source>
</reference>
<dbReference type="Proteomes" id="UP001164539">
    <property type="component" value="Chromosome 2"/>
</dbReference>
<protein>
    <submittedName>
        <fullName evidence="1">Receptor kinase 1</fullName>
    </submittedName>
</protein>
<evidence type="ECO:0000313" key="1">
    <source>
        <dbReference type="EMBL" id="KAJ4726195.1"/>
    </source>
</evidence>
<gene>
    <name evidence="1" type="ORF">OWV82_004947</name>
</gene>
<organism evidence="1 2">
    <name type="scientific">Melia azedarach</name>
    <name type="common">Chinaberry tree</name>
    <dbReference type="NCBI Taxonomy" id="155640"/>
    <lineage>
        <taxon>Eukaryota</taxon>
        <taxon>Viridiplantae</taxon>
        <taxon>Streptophyta</taxon>
        <taxon>Embryophyta</taxon>
        <taxon>Tracheophyta</taxon>
        <taxon>Spermatophyta</taxon>
        <taxon>Magnoliopsida</taxon>
        <taxon>eudicotyledons</taxon>
        <taxon>Gunneridae</taxon>
        <taxon>Pentapetalae</taxon>
        <taxon>rosids</taxon>
        <taxon>malvids</taxon>
        <taxon>Sapindales</taxon>
        <taxon>Meliaceae</taxon>
        <taxon>Melia</taxon>
    </lineage>
</organism>
<comment type="caution">
    <text evidence="1">The sequence shown here is derived from an EMBL/GenBank/DDBJ whole genome shotgun (WGS) entry which is preliminary data.</text>
</comment>
<proteinExistence type="predicted"/>
<evidence type="ECO:0000313" key="2">
    <source>
        <dbReference type="Proteomes" id="UP001164539"/>
    </source>
</evidence>
<keyword evidence="2" id="KW-1185">Reference proteome</keyword>
<keyword evidence="1" id="KW-0418">Kinase</keyword>
<sequence length="553" mass="61840">MKDGQTLVSAGKIFELGFFSPSMSSRRYLGIWYIISKSAVVWVANRENPLTDHSRVLNISSQGILVLLNGTKEVVWSSNTSGTAQKPIAKLLQSENLVVKDENDDSEKFLWQSFDYPSDTLLPGMKLGKNLVTGLNKVISSWKDTDDPARGKFTQEIDLHGEGGLGCLLWFDSLIDMRKLSDGEQDLYIRMAATELDYIKRKRMKNQKIKTEIIVGSVMIAFSLLSLGLLLCVRRKEFRKLGLAKENLKNNYRQKGMKEEMELALFNLMTIARATNNFSRSNKLGEGGFGSVCKGTMIGGQDIAVKRLSKNSGQGLEEFKNEAKLISRLQHYNLRIHIIGGIARGLLYLHQDSRLRIVHRDLKASNILLDSEMNPKISDFGLARIFKRNQSEATTKRVIGTHGYMSPEYAVDGLFSVKSDVFSFGVLVLEIVSGKKNWRFRHPVHDLNLLGHAWILWGGGRTLELIDELLARSFPPSEAVRCIHVALLCTQQYPEDRPSMSSVVLMLGSEGTLPQPKQPGFYIERKQPAADTGSSKHKSCSANEVTITLLEAG</sequence>
<accession>A0ACC1YU92</accession>
<name>A0ACC1YU92_MELAZ</name>
<keyword evidence="1" id="KW-0675">Receptor</keyword>